<reference evidence="3" key="2">
    <citation type="submission" date="2025-08" db="UniProtKB">
        <authorList>
            <consortium name="RefSeq"/>
        </authorList>
    </citation>
    <scope>IDENTIFICATION</scope>
    <source>
        <tissue evidence="3">Leaf</tissue>
    </source>
</reference>
<keyword evidence="2" id="KW-1185">Reference proteome</keyword>
<protein>
    <submittedName>
        <fullName evidence="3">Uncharacterized protein LOC116200648</fullName>
    </submittedName>
</protein>
<feature type="region of interest" description="Disordered" evidence="1">
    <location>
        <begin position="211"/>
        <end position="242"/>
    </location>
</feature>
<dbReference type="AlphaFoldDB" id="A0A6P8CYY4"/>
<dbReference type="GeneID" id="116200648"/>
<dbReference type="Proteomes" id="UP000515151">
    <property type="component" value="Chromosome 3"/>
</dbReference>
<dbReference type="RefSeq" id="XP_031387334.1">
    <property type="nucleotide sequence ID" value="XM_031531474.1"/>
</dbReference>
<dbReference type="PANTHER" id="PTHR47481">
    <property type="match status" value="1"/>
</dbReference>
<reference evidence="2" key="1">
    <citation type="journal article" date="2020" name="Plant Biotechnol. J.">
        <title>The pomegranate (Punica granatum L.) draft genome dissects genetic divergence between soft- and hard-seeded cultivars.</title>
        <authorList>
            <person name="Luo X."/>
            <person name="Li H."/>
            <person name="Wu Z."/>
            <person name="Yao W."/>
            <person name="Zhao P."/>
            <person name="Cao D."/>
            <person name="Yu H."/>
            <person name="Li K."/>
            <person name="Poudel K."/>
            <person name="Zhao D."/>
            <person name="Zhang F."/>
            <person name="Xia X."/>
            <person name="Chen L."/>
            <person name="Wang Q."/>
            <person name="Jing D."/>
            <person name="Cao S."/>
        </authorList>
    </citation>
    <scope>NUCLEOTIDE SEQUENCE [LARGE SCALE GENOMIC DNA]</scope>
    <source>
        <strain evidence="2">cv. Tunisia</strain>
    </source>
</reference>
<proteinExistence type="predicted"/>
<name>A0A6P8CYY4_PUNGR</name>
<evidence type="ECO:0000313" key="3">
    <source>
        <dbReference type="RefSeq" id="XP_031387334.1"/>
    </source>
</evidence>
<feature type="region of interest" description="Disordered" evidence="1">
    <location>
        <begin position="128"/>
        <end position="163"/>
    </location>
</feature>
<dbReference type="PANTHER" id="PTHR47481:SF10">
    <property type="entry name" value="COPIA-LIKE POLYPROTEIN_RETROTRANSPOSON"/>
    <property type="match status" value="1"/>
</dbReference>
<feature type="compositionally biased region" description="Polar residues" evidence="1">
    <location>
        <begin position="140"/>
        <end position="163"/>
    </location>
</feature>
<sequence>MGKAATPNPDFSSWHSIAREFDLLNQLHHIEKGDLSLSKYLKDFKSICDQLVAIRKPVSEVNKVFWLLEGLVDKYESFKIPTLRPPIPNYDDAVSQLKGYELRNKYLLRATPSHSVVFAAQALGDFRNSNRGQGAPRGKGSSNRGGYSHQSNQQNNHCGLSHSGSYKPGVPTCQICKRPGHTALKCYDRFNNNYQATDIPQALVVLHVTDPTDEDWHPDTGANVPVTNDPGLEDTPSSGHEK</sequence>
<accession>A0A6P8CYY4</accession>
<organism evidence="2 3">
    <name type="scientific">Punica granatum</name>
    <name type="common">Pomegranate</name>
    <dbReference type="NCBI Taxonomy" id="22663"/>
    <lineage>
        <taxon>Eukaryota</taxon>
        <taxon>Viridiplantae</taxon>
        <taxon>Streptophyta</taxon>
        <taxon>Embryophyta</taxon>
        <taxon>Tracheophyta</taxon>
        <taxon>Spermatophyta</taxon>
        <taxon>Magnoliopsida</taxon>
        <taxon>eudicotyledons</taxon>
        <taxon>Gunneridae</taxon>
        <taxon>Pentapetalae</taxon>
        <taxon>rosids</taxon>
        <taxon>malvids</taxon>
        <taxon>Myrtales</taxon>
        <taxon>Lythraceae</taxon>
        <taxon>Punica</taxon>
    </lineage>
</organism>
<gene>
    <name evidence="3" type="primary">LOC116200648</name>
</gene>
<evidence type="ECO:0000313" key="2">
    <source>
        <dbReference type="Proteomes" id="UP000515151"/>
    </source>
</evidence>
<evidence type="ECO:0000256" key="1">
    <source>
        <dbReference type="SAM" id="MobiDB-lite"/>
    </source>
</evidence>
<dbReference type="OrthoDB" id="1845088at2759"/>